<dbReference type="InterPro" id="IPR040707">
    <property type="entry name" value="FGAR-AT_N"/>
</dbReference>
<evidence type="ECO:0000256" key="3">
    <source>
        <dbReference type="ARBA" id="ARBA00008608"/>
    </source>
</evidence>
<proteinExistence type="inferred from homology"/>
<keyword evidence="9" id="KW-0658">Purine biosynthesis</keyword>
<dbReference type="InterPro" id="IPR055181">
    <property type="entry name" value="FGAR-AT_PurM_N-like"/>
</dbReference>
<evidence type="ECO:0000256" key="14">
    <source>
        <dbReference type="ARBA" id="ARBA00032632"/>
    </source>
</evidence>
<keyword evidence="12" id="KW-0315">Glutamine amidotransferase</keyword>
<evidence type="ECO:0000256" key="18">
    <source>
        <dbReference type="SAM" id="MobiDB-lite"/>
    </source>
</evidence>
<dbReference type="InterPro" id="IPR036604">
    <property type="entry name" value="PurS-like_sf"/>
</dbReference>
<dbReference type="Pfam" id="PF18072">
    <property type="entry name" value="FGAR-AT_linker"/>
    <property type="match status" value="1"/>
</dbReference>
<dbReference type="FunFam" id="3.40.50.880:FF:000008">
    <property type="entry name" value="Phosphoribosylformylglycinamidine synthase"/>
    <property type="match status" value="1"/>
</dbReference>
<dbReference type="PROSITE" id="PS51273">
    <property type="entry name" value="GATASE_TYPE_1"/>
    <property type="match status" value="1"/>
</dbReference>
<feature type="domain" description="PurM-like C-terminal" evidence="19">
    <location>
        <begin position="447"/>
        <end position="595"/>
    </location>
</feature>
<dbReference type="InterPro" id="IPR010073">
    <property type="entry name" value="PurL_large"/>
</dbReference>
<evidence type="ECO:0000313" key="23">
    <source>
        <dbReference type="EMBL" id="KAK0392425.1"/>
    </source>
</evidence>
<dbReference type="Pfam" id="PF02769">
    <property type="entry name" value="AIRS_C"/>
    <property type="match status" value="2"/>
</dbReference>
<evidence type="ECO:0000256" key="8">
    <source>
        <dbReference type="ARBA" id="ARBA00022741"/>
    </source>
</evidence>
<dbReference type="NCBIfam" id="NF003672">
    <property type="entry name" value="PRK05297.1"/>
    <property type="match status" value="1"/>
</dbReference>
<keyword evidence="7" id="KW-0479">Metal-binding</keyword>
<evidence type="ECO:0000256" key="9">
    <source>
        <dbReference type="ARBA" id="ARBA00022755"/>
    </source>
</evidence>
<dbReference type="SUPFAM" id="SSF52317">
    <property type="entry name" value="Class I glutamine amidotransferase-like"/>
    <property type="match status" value="1"/>
</dbReference>
<dbReference type="GO" id="GO:0006189">
    <property type="term" value="P:'de novo' IMP biosynthetic process"/>
    <property type="evidence" value="ECO:0007669"/>
    <property type="project" value="InterPro"/>
</dbReference>
<evidence type="ECO:0000256" key="12">
    <source>
        <dbReference type="ARBA" id="ARBA00022962"/>
    </source>
</evidence>
<dbReference type="SUPFAM" id="SSF109736">
    <property type="entry name" value="FGAM synthase PurL, linker domain"/>
    <property type="match status" value="1"/>
</dbReference>
<evidence type="ECO:0000259" key="21">
    <source>
        <dbReference type="Pfam" id="PF18076"/>
    </source>
</evidence>
<comment type="pathway">
    <text evidence="2">Purine metabolism; IMP biosynthesis via de novo pathway; 5-amino-1-(5-phospho-D-ribosyl)imidazole from N(2)-formyl-N(1)-(5-phospho-D-ribosyl)glycinamide: step 1/2.</text>
</comment>
<feature type="domain" description="Phosphoribosylformylglycinamidine synthase N-terminal" evidence="21">
    <location>
        <begin position="40"/>
        <end position="156"/>
    </location>
</feature>
<feature type="region of interest" description="Disordered" evidence="18">
    <location>
        <begin position="1286"/>
        <end position="1308"/>
    </location>
</feature>
<dbReference type="SUPFAM" id="SSF55326">
    <property type="entry name" value="PurM N-terminal domain-like"/>
    <property type="match status" value="2"/>
</dbReference>
<dbReference type="Proteomes" id="UP001175261">
    <property type="component" value="Unassembled WGS sequence"/>
</dbReference>
<dbReference type="InterPro" id="IPR036921">
    <property type="entry name" value="PurM-like_N_sf"/>
</dbReference>
<keyword evidence="11" id="KW-0460">Magnesium</keyword>
<comment type="caution">
    <text evidence="23">The sequence shown here is derived from an EMBL/GenBank/DDBJ whole genome shotgun (WGS) entry which is preliminary data.</text>
</comment>
<dbReference type="SUPFAM" id="SSF82697">
    <property type="entry name" value="PurS-like"/>
    <property type="match status" value="1"/>
</dbReference>
<evidence type="ECO:0000256" key="5">
    <source>
        <dbReference type="ARBA" id="ARBA00022490"/>
    </source>
</evidence>
<evidence type="ECO:0000256" key="15">
    <source>
        <dbReference type="ARBA" id="ARBA00052585"/>
    </source>
</evidence>
<comment type="subcellular location">
    <subcellularLocation>
        <location evidence="1">Cytoplasm</location>
    </subcellularLocation>
</comment>
<dbReference type="CDD" id="cd01740">
    <property type="entry name" value="GATase1_FGAR_AT"/>
    <property type="match status" value="1"/>
</dbReference>
<dbReference type="GO" id="GO:0005737">
    <property type="term" value="C:cytoplasm"/>
    <property type="evidence" value="ECO:0007669"/>
    <property type="project" value="UniProtKB-SubCell"/>
</dbReference>
<accession>A0AA39GRU8</accession>
<feature type="domain" description="FGAR-AT PurM N-terminal-like" evidence="22">
    <location>
        <begin position="679"/>
        <end position="843"/>
    </location>
</feature>
<keyword evidence="24" id="KW-1185">Reference proteome</keyword>
<evidence type="ECO:0000256" key="1">
    <source>
        <dbReference type="ARBA" id="ARBA00004496"/>
    </source>
</evidence>
<keyword evidence="6" id="KW-0436">Ligase</keyword>
<feature type="domain" description="Phosphoribosylformylglycinamidine synthase linker" evidence="20">
    <location>
        <begin position="180"/>
        <end position="229"/>
    </location>
</feature>
<dbReference type="PANTHER" id="PTHR10099">
    <property type="entry name" value="PHOSPHORIBOSYLFORMYLGLYCINAMIDINE SYNTHASE"/>
    <property type="match status" value="1"/>
</dbReference>
<dbReference type="GO" id="GO:0004642">
    <property type="term" value="F:phosphoribosylformylglycinamidine synthase activity"/>
    <property type="evidence" value="ECO:0007669"/>
    <property type="project" value="UniProtKB-EC"/>
</dbReference>
<organism evidence="23 24">
    <name type="scientific">Sarocladium strictum</name>
    <name type="common">Black bundle disease fungus</name>
    <name type="synonym">Acremonium strictum</name>
    <dbReference type="NCBI Taxonomy" id="5046"/>
    <lineage>
        <taxon>Eukaryota</taxon>
        <taxon>Fungi</taxon>
        <taxon>Dikarya</taxon>
        <taxon>Ascomycota</taxon>
        <taxon>Pezizomycotina</taxon>
        <taxon>Sordariomycetes</taxon>
        <taxon>Hypocreomycetidae</taxon>
        <taxon>Hypocreales</taxon>
        <taxon>Sarocladiaceae</taxon>
        <taxon>Sarocladium</taxon>
    </lineage>
</organism>
<dbReference type="PANTHER" id="PTHR10099:SF1">
    <property type="entry name" value="PHOSPHORIBOSYLFORMYLGLYCINAMIDINE SYNTHASE"/>
    <property type="match status" value="1"/>
</dbReference>
<evidence type="ECO:0000259" key="22">
    <source>
        <dbReference type="Pfam" id="PF22689"/>
    </source>
</evidence>
<comment type="function">
    <text evidence="16">Phosphoribosylformylglycinamidine synthase involved in the purines biosynthetic pathway. Catalyzes the ATP-dependent conversion of formylglycinamide ribonucleotide (FGAR) and glutamine to yield formylglycinamidine ribonucleotide (FGAM) and glutamate.</text>
</comment>
<dbReference type="Pfam" id="PF13507">
    <property type="entry name" value="GATase_5"/>
    <property type="match status" value="1"/>
</dbReference>
<evidence type="ECO:0000256" key="17">
    <source>
        <dbReference type="ARBA" id="ARBA00071729"/>
    </source>
</evidence>
<evidence type="ECO:0000256" key="7">
    <source>
        <dbReference type="ARBA" id="ARBA00022723"/>
    </source>
</evidence>
<evidence type="ECO:0000256" key="16">
    <source>
        <dbReference type="ARBA" id="ARBA00057317"/>
    </source>
</evidence>
<comment type="similarity">
    <text evidence="3">In the N-terminal section; belongs to the FGAMS family.</text>
</comment>
<dbReference type="FunFam" id="3.90.650.10:FF:000005">
    <property type="entry name" value="Phosphoribosylformylglycinamidine synthase"/>
    <property type="match status" value="1"/>
</dbReference>
<evidence type="ECO:0000256" key="10">
    <source>
        <dbReference type="ARBA" id="ARBA00022840"/>
    </source>
</evidence>
<dbReference type="Pfam" id="PF18076">
    <property type="entry name" value="FGAR-AT_N"/>
    <property type="match status" value="1"/>
</dbReference>
<dbReference type="GO" id="GO:0005524">
    <property type="term" value="F:ATP binding"/>
    <property type="evidence" value="ECO:0007669"/>
    <property type="project" value="UniProtKB-KW"/>
</dbReference>
<evidence type="ECO:0000256" key="11">
    <source>
        <dbReference type="ARBA" id="ARBA00022842"/>
    </source>
</evidence>
<evidence type="ECO:0000259" key="20">
    <source>
        <dbReference type="Pfam" id="PF18072"/>
    </source>
</evidence>
<dbReference type="CDD" id="cd02204">
    <property type="entry name" value="PurL_repeat2"/>
    <property type="match status" value="1"/>
</dbReference>
<evidence type="ECO:0000313" key="24">
    <source>
        <dbReference type="Proteomes" id="UP001175261"/>
    </source>
</evidence>
<evidence type="ECO:0000256" key="2">
    <source>
        <dbReference type="ARBA" id="ARBA00004920"/>
    </source>
</evidence>
<evidence type="ECO:0000256" key="4">
    <source>
        <dbReference type="ARBA" id="ARBA00012747"/>
    </source>
</evidence>
<dbReference type="Gene3D" id="3.40.50.880">
    <property type="match status" value="1"/>
</dbReference>
<protein>
    <recommendedName>
        <fullName evidence="17">Phosphoribosylformylglycinamidine synthase</fullName>
        <ecNumber evidence="4">6.3.5.3</ecNumber>
    </recommendedName>
    <alternativeName>
        <fullName evidence="14">Formylglycinamide ribonucleotide amidotransferase</fullName>
    </alternativeName>
    <alternativeName>
        <fullName evidence="13">Formylglycinamide ribotide amidotransferase</fullName>
    </alternativeName>
</protein>
<dbReference type="Gene3D" id="1.10.8.750">
    <property type="entry name" value="Phosphoribosylformylglycinamidine synthase, linker domain"/>
    <property type="match status" value="1"/>
</dbReference>
<dbReference type="Gene3D" id="3.30.1330.10">
    <property type="entry name" value="PurM-like, N-terminal domain"/>
    <property type="match status" value="2"/>
</dbReference>
<gene>
    <name evidence="23" type="ORF">NLU13_1920</name>
</gene>
<dbReference type="SMART" id="SM01211">
    <property type="entry name" value="GATase_5"/>
    <property type="match status" value="1"/>
</dbReference>
<keyword evidence="5" id="KW-0963">Cytoplasm</keyword>
<keyword evidence="10" id="KW-0067">ATP-binding</keyword>
<dbReference type="HAMAP" id="MF_00419">
    <property type="entry name" value="PurL_1"/>
    <property type="match status" value="1"/>
</dbReference>
<feature type="domain" description="PurM-like C-terminal" evidence="19">
    <location>
        <begin position="878"/>
        <end position="991"/>
    </location>
</feature>
<evidence type="ECO:0000259" key="19">
    <source>
        <dbReference type="Pfam" id="PF02769"/>
    </source>
</evidence>
<dbReference type="GO" id="GO:0046872">
    <property type="term" value="F:metal ion binding"/>
    <property type="evidence" value="ECO:0007669"/>
    <property type="project" value="UniProtKB-KW"/>
</dbReference>
<dbReference type="EC" id="6.3.5.3" evidence="4"/>
<dbReference type="FunFam" id="3.30.1330.10:FF:000002">
    <property type="entry name" value="Phosphoribosylformylglycinamidine synthase"/>
    <property type="match status" value="1"/>
</dbReference>
<name>A0AA39GRU8_SARSR</name>
<dbReference type="Pfam" id="PF22689">
    <property type="entry name" value="FGAR-AT_PurM_N-like"/>
    <property type="match status" value="1"/>
</dbReference>
<dbReference type="InterPro" id="IPR041609">
    <property type="entry name" value="PurL_linker"/>
</dbReference>
<dbReference type="SUPFAM" id="SSF56042">
    <property type="entry name" value="PurM C-terminal domain-like"/>
    <property type="match status" value="2"/>
</dbReference>
<keyword evidence="8" id="KW-0547">Nucleotide-binding</keyword>
<dbReference type="InterPro" id="IPR010918">
    <property type="entry name" value="PurM-like_C_dom"/>
</dbReference>
<dbReference type="InterPro" id="IPR029062">
    <property type="entry name" value="Class_I_gatase-like"/>
</dbReference>
<dbReference type="FunFam" id="3.90.650.10:FF:000024">
    <property type="entry name" value="Phosphoribosylformylglycinamidine synthase"/>
    <property type="match status" value="1"/>
</dbReference>
<reference evidence="23" key="1">
    <citation type="submission" date="2022-10" db="EMBL/GenBank/DDBJ databases">
        <title>Determination and structural analysis of whole genome sequence of Sarocladium strictum F4-1.</title>
        <authorList>
            <person name="Hu L."/>
            <person name="Jiang Y."/>
        </authorList>
    </citation>
    <scope>NUCLEOTIDE SEQUENCE</scope>
    <source>
        <strain evidence="23">F4-1</strain>
    </source>
</reference>
<evidence type="ECO:0000256" key="13">
    <source>
        <dbReference type="ARBA" id="ARBA00029823"/>
    </source>
</evidence>
<sequence>MASFMLVGGPAYTEAQADELRARINKSNPESQVASLHGVWVYFVHLKSDNKSLVQSKLTKWLELPDQEKAQIPANSDTAATYYIAPRNISPWSSKGTSIAHVCGLNDHIERVERGRAVTITFHEARKDDAVPFKDIIYDRMTETFDSSVPDLHQMFQEGQRYPLEIVDIFAPGAEPIDILRDYNRKFGLALDESEMQYLVEVFKKQGRPPHDVELFMFAQVNSEHCRHKQFNANWQIDGQKMGHSLFEMIRNTHKKTPEYTISAYSDNAAVLQGETASHWAPDYSTGTWKLTKEVVHVLVKVETHNHPTAISPFPGAATGSGGEIRDEGAVGRGSTPKAGLCGFWVSELLIPDEKAPWEVDLGRPAHFASSYDIMMEAPIGSARFNNEFGRPCLLGCFRTLLTNVGKDDAPEWRGYHKPIMIAGGVGTVRPQHALKNPDDVLEGAHAIVLGGPAMLIGLGGGAASSNTSAEETAELDFASVQRGNPEMQRRAQMVIDTCVGLGDQNPIAMIHDVGAGGLSNALPEIVKDAGFGGKFELRQVHSSDKSMSPLQIWCNEAQERYVLLVNQEGLNRFVSICRRERCYFSDVGTVQRKGPDGEVRLTLTDRESPDQPTPIDLPMDALFPAGRKLERVVESRDLGLPAFDAVSCLKEACGLEATDAGLITEAVYRIFHMPSVGSKSFLITIGDRSVGGLTTRDQMVGPWQTPVADCAVTATSYKLGPGPRTGEVMAMGERPPLALISPAASARMAVAESLLSLGAADFLGGLERIKLSANWMAAVNHPGEGAGLYQAVQALGMELCPQLSISIPVGKDSTSMKASWKDKETKETKSVTAPMSVVITAASVVDDVRNTWTPQLRRYEDVGETILVFVDLAEGRKSLGGSALAQAFGLIGNDCPDVRSPDLIADYFDALSQLHKSGVVLAYHDRSDGGLITTIAEMMFAGRCGVDMRLDELSKSGSVSDIIDTLFNEELGAVFQIRKSDETNFKRCFATCGPPPGLIKKFGVVVPQPRQTLTIRHGGLPVVSLERTAMQEWWSKTSYAMQKGRDNPACADAEFKTIADSSDPGISFNLKYAPDENIMPLTASLGSFIRKAPRVAILREVGVNSHREMAFAFRAAGFEPVDVHMSDIQGGRSLSDFVGLAAGGGFSYGDVFGAGVGWAQSILEHEHARREFEAFFHRPDTFSLGICNGCQMLTRLKELIPGAESWPTFTENASRQFEARFTMVKIDESASKTPSVFLHGMDGSSLPIVVSHGEGRASFSSPSDLETIDAEGLSPVRYVDNRLRKTDGPESYPYNPNGSPGGIAGVRSRDGRVLTLMPHPERTIMADVASYTPPDHLEQWGEFGPWIRLFKSARRWVG</sequence>
<comment type="catalytic activity">
    <reaction evidence="15">
        <text>N(2)-formyl-N(1)-(5-phospho-beta-D-ribosyl)glycinamide + L-glutamine + ATP + H2O = 2-formamido-N(1)-(5-O-phospho-beta-D-ribosyl)acetamidine + L-glutamate + ADP + phosphate + H(+)</text>
        <dbReference type="Rhea" id="RHEA:17129"/>
        <dbReference type="ChEBI" id="CHEBI:15377"/>
        <dbReference type="ChEBI" id="CHEBI:15378"/>
        <dbReference type="ChEBI" id="CHEBI:29985"/>
        <dbReference type="ChEBI" id="CHEBI:30616"/>
        <dbReference type="ChEBI" id="CHEBI:43474"/>
        <dbReference type="ChEBI" id="CHEBI:58359"/>
        <dbReference type="ChEBI" id="CHEBI:147286"/>
        <dbReference type="ChEBI" id="CHEBI:147287"/>
        <dbReference type="ChEBI" id="CHEBI:456216"/>
        <dbReference type="EC" id="6.3.5.3"/>
    </reaction>
</comment>
<dbReference type="EMBL" id="JAPDFR010000001">
    <property type="protein sequence ID" value="KAK0392425.1"/>
    <property type="molecule type" value="Genomic_DNA"/>
</dbReference>
<dbReference type="Gene3D" id="3.90.650.10">
    <property type="entry name" value="PurM-like C-terminal domain"/>
    <property type="match status" value="2"/>
</dbReference>
<evidence type="ECO:0000256" key="6">
    <source>
        <dbReference type="ARBA" id="ARBA00022598"/>
    </source>
</evidence>
<dbReference type="FunFam" id="3.30.1330.10:FF:000005">
    <property type="entry name" value="Phosphoribosylformylglycinamidine synthase"/>
    <property type="match status" value="1"/>
</dbReference>
<dbReference type="InterPro" id="IPR036676">
    <property type="entry name" value="PurM-like_C_sf"/>
</dbReference>
<dbReference type="NCBIfam" id="TIGR01735">
    <property type="entry name" value="FGAM_synt"/>
    <property type="match status" value="1"/>
</dbReference>